<dbReference type="AlphaFoldDB" id="A0A0C2MXS7"/>
<protein>
    <submittedName>
        <fullName evidence="2">Uncharacterized protein</fullName>
    </submittedName>
</protein>
<evidence type="ECO:0000313" key="2">
    <source>
        <dbReference type="EMBL" id="KII66437.1"/>
    </source>
</evidence>
<accession>A0A0C2MXS7</accession>
<keyword evidence="3" id="KW-1185">Reference proteome</keyword>
<gene>
    <name evidence="2" type="ORF">RF11_02082</name>
</gene>
<evidence type="ECO:0000256" key="1">
    <source>
        <dbReference type="SAM" id="MobiDB-lite"/>
    </source>
</evidence>
<reference evidence="2 3" key="1">
    <citation type="journal article" date="2014" name="Genome Biol. Evol.">
        <title>The genome of the myxosporean Thelohanellus kitauei shows adaptations to nutrient acquisition within its fish host.</title>
        <authorList>
            <person name="Yang Y."/>
            <person name="Xiong J."/>
            <person name="Zhou Z."/>
            <person name="Huo F."/>
            <person name="Miao W."/>
            <person name="Ran C."/>
            <person name="Liu Y."/>
            <person name="Zhang J."/>
            <person name="Feng J."/>
            <person name="Wang M."/>
            <person name="Wang M."/>
            <person name="Wang L."/>
            <person name="Yao B."/>
        </authorList>
    </citation>
    <scope>NUCLEOTIDE SEQUENCE [LARGE SCALE GENOMIC DNA]</scope>
    <source>
        <strain evidence="2">Wuqing</strain>
    </source>
</reference>
<comment type="caution">
    <text evidence="2">The sequence shown here is derived from an EMBL/GenBank/DDBJ whole genome shotgun (WGS) entry which is preliminary data.</text>
</comment>
<name>A0A0C2MXS7_THEKT</name>
<sequence>MLTRSVVKIRMNIAHKAIPRERTLKKLPIERLLVWSHRLGDQRKVCAGLASMSLALPYYLEVFKPAPVHFCTDFTSTASATVSTYGRVVLRLGTFLQAVKVVQDSHLLNTHPHPQPTRATLPSRHSFA</sequence>
<dbReference type="EMBL" id="JWZT01003532">
    <property type="protein sequence ID" value="KII66437.1"/>
    <property type="molecule type" value="Genomic_DNA"/>
</dbReference>
<dbReference type="Proteomes" id="UP000031668">
    <property type="component" value="Unassembled WGS sequence"/>
</dbReference>
<evidence type="ECO:0000313" key="3">
    <source>
        <dbReference type="Proteomes" id="UP000031668"/>
    </source>
</evidence>
<feature type="region of interest" description="Disordered" evidence="1">
    <location>
        <begin position="107"/>
        <end position="128"/>
    </location>
</feature>
<organism evidence="2 3">
    <name type="scientific">Thelohanellus kitauei</name>
    <name type="common">Myxosporean</name>
    <dbReference type="NCBI Taxonomy" id="669202"/>
    <lineage>
        <taxon>Eukaryota</taxon>
        <taxon>Metazoa</taxon>
        <taxon>Cnidaria</taxon>
        <taxon>Myxozoa</taxon>
        <taxon>Myxosporea</taxon>
        <taxon>Bivalvulida</taxon>
        <taxon>Platysporina</taxon>
        <taxon>Myxobolidae</taxon>
        <taxon>Thelohanellus</taxon>
    </lineage>
</organism>
<proteinExistence type="predicted"/>